<evidence type="ECO:0000313" key="3">
    <source>
        <dbReference type="Proteomes" id="UP001396898"/>
    </source>
</evidence>
<feature type="compositionally biased region" description="Gly residues" evidence="1">
    <location>
        <begin position="104"/>
        <end position="113"/>
    </location>
</feature>
<comment type="caution">
    <text evidence="2">The sequence shown here is derived from an EMBL/GenBank/DDBJ whole genome shotgun (WGS) entry which is preliminary data.</text>
</comment>
<dbReference type="Proteomes" id="UP001396898">
    <property type="component" value="Unassembled WGS sequence"/>
</dbReference>
<evidence type="ECO:0000313" key="2">
    <source>
        <dbReference type="EMBL" id="KAK8012457.1"/>
    </source>
</evidence>
<proteinExistence type="predicted"/>
<organism evidence="2 3">
    <name type="scientific">Apiospora marii</name>
    <dbReference type="NCBI Taxonomy" id="335849"/>
    <lineage>
        <taxon>Eukaryota</taxon>
        <taxon>Fungi</taxon>
        <taxon>Dikarya</taxon>
        <taxon>Ascomycota</taxon>
        <taxon>Pezizomycotina</taxon>
        <taxon>Sordariomycetes</taxon>
        <taxon>Xylariomycetidae</taxon>
        <taxon>Amphisphaeriales</taxon>
        <taxon>Apiosporaceae</taxon>
        <taxon>Apiospora</taxon>
    </lineage>
</organism>
<feature type="compositionally biased region" description="Basic and acidic residues" evidence="1">
    <location>
        <begin position="186"/>
        <end position="198"/>
    </location>
</feature>
<dbReference type="EMBL" id="JAQQWI010000015">
    <property type="protein sequence ID" value="KAK8012457.1"/>
    <property type="molecule type" value="Genomic_DNA"/>
</dbReference>
<gene>
    <name evidence="2" type="ORF">PG991_009832</name>
</gene>
<feature type="region of interest" description="Disordered" evidence="1">
    <location>
        <begin position="102"/>
        <end position="198"/>
    </location>
</feature>
<sequence length="198" mass="21604">MREELADILLECGALNTDQEARETLKGLLEEEVGRSEQQRDETRRCSLYHKLCVVYLRPDNAKQASLMLRRAFDGRRAMVPTMHGDLKDTSEALVKALQHGTFASGGGEGGAGGRRRAGSKEHRGDAEDQHCATARQLRGGPEQARQHGANGLRCGQGCRAGGGRDQEDPEQGRQAPLQFGGPGKHKPELRVQPDRTG</sequence>
<protein>
    <submittedName>
        <fullName evidence="2">Uncharacterized protein</fullName>
    </submittedName>
</protein>
<evidence type="ECO:0000256" key="1">
    <source>
        <dbReference type="SAM" id="MobiDB-lite"/>
    </source>
</evidence>
<keyword evidence="3" id="KW-1185">Reference proteome</keyword>
<reference evidence="2 3" key="1">
    <citation type="submission" date="2023-01" db="EMBL/GenBank/DDBJ databases">
        <title>Analysis of 21 Apiospora genomes using comparative genomics revels a genus with tremendous synthesis potential of carbohydrate active enzymes and secondary metabolites.</title>
        <authorList>
            <person name="Sorensen T."/>
        </authorList>
    </citation>
    <scope>NUCLEOTIDE SEQUENCE [LARGE SCALE GENOMIC DNA]</scope>
    <source>
        <strain evidence="2 3">CBS 20057</strain>
    </source>
</reference>
<feature type="compositionally biased region" description="Basic and acidic residues" evidence="1">
    <location>
        <begin position="119"/>
        <end position="131"/>
    </location>
</feature>
<accession>A0ABR1RHQ9</accession>
<name>A0ABR1RHQ9_9PEZI</name>